<dbReference type="SUPFAM" id="SSF48264">
    <property type="entry name" value="Cytochrome P450"/>
    <property type="match status" value="1"/>
</dbReference>
<dbReference type="EMBL" id="ML976979">
    <property type="protein sequence ID" value="KAF1962595.1"/>
    <property type="molecule type" value="Genomic_DNA"/>
</dbReference>
<sequence>CTNIIKFTPDGRKYHDFNASRSEPNQRLAEVFGIDNAFTSVDKTLRTQFIRTTVSKIRAATNIQERDGTSKGDWRYLRQSAIDSCNEFLSCSSHQMNLAELVQFVTLKVSLTYLFNDATEAMKRKDCFEHIKYIGRRINELWIESKNQVSQRSRWLDEKKLHEALRAVTTVTRITEPVFAIPGSFIEETTTPDLDPLVPKQNPMNLLLPAYETMWRAVMRCVLEVVYRNDRERQQAVMSEGDGKPIETELEGILAQYLDALSNPEAMNDDVFWKQSATGITAADIVKEALRLYPPSRRIHRAFHGEFQRADIEKLHRSALLGQEDPLTFRPERWQHICPAARQ</sequence>
<dbReference type="AlphaFoldDB" id="A0A6A5UCD9"/>
<gene>
    <name evidence="1" type="ORF">CC80DRAFT_370653</name>
</gene>
<dbReference type="GO" id="GO:0004497">
    <property type="term" value="F:monooxygenase activity"/>
    <property type="evidence" value="ECO:0007669"/>
    <property type="project" value="InterPro"/>
</dbReference>
<feature type="non-terminal residue" evidence="1">
    <location>
        <position position="343"/>
    </location>
</feature>
<protein>
    <recommendedName>
        <fullName evidence="3">Cytochrome P450</fullName>
    </recommendedName>
</protein>
<organism evidence="1 2">
    <name type="scientific">Byssothecium circinans</name>
    <dbReference type="NCBI Taxonomy" id="147558"/>
    <lineage>
        <taxon>Eukaryota</taxon>
        <taxon>Fungi</taxon>
        <taxon>Dikarya</taxon>
        <taxon>Ascomycota</taxon>
        <taxon>Pezizomycotina</taxon>
        <taxon>Dothideomycetes</taxon>
        <taxon>Pleosporomycetidae</taxon>
        <taxon>Pleosporales</taxon>
        <taxon>Massarineae</taxon>
        <taxon>Massarinaceae</taxon>
        <taxon>Byssothecium</taxon>
    </lineage>
</organism>
<evidence type="ECO:0000313" key="1">
    <source>
        <dbReference type="EMBL" id="KAF1962595.1"/>
    </source>
</evidence>
<accession>A0A6A5UCD9</accession>
<evidence type="ECO:0000313" key="2">
    <source>
        <dbReference type="Proteomes" id="UP000800035"/>
    </source>
</evidence>
<dbReference type="GO" id="GO:0016705">
    <property type="term" value="F:oxidoreductase activity, acting on paired donors, with incorporation or reduction of molecular oxygen"/>
    <property type="evidence" value="ECO:0007669"/>
    <property type="project" value="InterPro"/>
</dbReference>
<keyword evidence="2" id="KW-1185">Reference proteome</keyword>
<evidence type="ECO:0008006" key="3">
    <source>
        <dbReference type="Google" id="ProtNLM"/>
    </source>
</evidence>
<reference evidence="1" key="1">
    <citation type="journal article" date="2020" name="Stud. Mycol.">
        <title>101 Dothideomycetes genomes: a test case for predicting lifestyles and emergence of pathogens.</title>
        <authorList>
            <person name="Haridas S."/>
            <person name="Albert R."/>
            <person name="Binder M."/>
            <person name="Bloem J."/>
            <person name="Labutti K."/>
            <person name="Salamov A."/>
            <person name="Andreopoulos B."/>
            <person name="Baker S."/>
            <person name="Barry K."/>
            <person name="Bills G."/>
            <person name="Bluhm B."/>
            <person name="Cannon C."/>
            <person name="Castanera R."/>
            <person name="Culley D."/>
            <person name="Daum C."/>
            <person name="Ezra D."/>
            <person name="Gonzalez J."/>
            <person name="Henrissat B."/>
            <person name="Kuo A."/>
            <person name="Liang C."/>
            <person name="Lipzen A."/>
            <person name="Lutzoni F."/>
            <person name="Magnuson J."/>
            <person name="Mondo S."/>
            <person name="Nolan M."/>
            <person name="Ohm R."/>
            <person name="Pangilinan J."/>
            <person name="Park H.-J."/>
            <person name="Ramirez L."/>
            <person name="Alfaro M."/>
            <person name="Sun H."/>
            <person name="Tritt A."/>
            <person name="Yoshinaga Y."/>
            <person name="Zwiers L.-H."/>
            <person name="Turgeon B."/>
            <person name="Goodwin S."/>
            <person name="Spatafora J."/>
            <person name="Crous P."/>
            <person name="Grigoriev I."/>
        </authorList>
    </citation>
    <scope>NUCLEOTIDE SEQUENCE</scope>
    <source>
        <strain evidence="1">CBS 675.92</strain>
    </source>
</reference>
<name>A0A6A5UCD9_9PLEO</name>
<dbReference type="GO" id="GO:0005506">
    <property type="term" value="F:iron ion binding"/>
    <property type="evidence" value="ECO:0007669"/>
    <property type="project" value="InterPro"/>
</dbReference>
<dbReference type="Gene3D" id="1.10.630.10">
    <property type="entry name" value="Cytochrome P450"/>
    <property type="match status" value="1"/>
</dbReference>
<feature type="non-terminal residue" evidence="1">
    <location>
        <position position="1"/>
    </location>
</feature>
<proteinExistence type="predicted"/>
<dbReference type="OrthoDB" id="10029320at2759"/>
<dbReference type="InterPro" id="IPR036396">
    <property type="entry name" value="Cyt_P450_sf"/>
</dbReference>
<dbReference type="GO" id="GO:0020037">
    <property type="term" value="F:heme binding"/>
    <property type="evidence" value="ECO:0007669"/>
    <property type="project" value="InterPro"/>
</dbReference>
<dbReference type="Proteomes" id="UP000800035">
    <property type="component" value="Unassembled WGS sequence"/>
</dbReference>